<evidence type="ECO:0000256" key="5">
    <source>
        <dbReference type="ARBA" id="ARBA00022692"/>
    </source>
</evidence>
<evidence type="ECO:0000256" key="1">
    <source>
        <dbReference type="ARBA" id="ARBA00004571"/>
    </source>
</evidence>
<keyword evidence="4" id="KW-1134">Transmembrane beta strand</keyword>
<evidence type="ECO:0000256" key="7">
    <source>
        <dbReference type="ARBA" id="ARBA00023136"/>
    </source>
</evidence>
<dbReference type="Pfam" id="PF00577">
    <property type="entry name" value="Usher"/>
    <property type="match status" value="1"/>
</dbReference>
<dbReference type="Pfam" id="PF13954">
    <property type="entry name" value="PapC_N"/>
    <property type="match status" value="1"/>
</dbReference>
<dbReference type="InterPro" id="IPR025885">
    <property type="entry name" value="PapC_N"/>
</dbReference>
<dbReference type="PANTHER" id="PTHR30451">
    <property type="entry name" value="OUTER MEMBRANE USHER PROTEIN"/>
    <property type="match status" value="1"/>
</dbReference>
<dbReference type="Gene3D" id="2.60.40.2610">
    <property type="entry name" value="Outer membrane usher protein FimD, plug domain"/>
    <property type="match status" value="1"/>
</dbReference>
<dbReference type="Proteomes" id="UP000242515">
    <property type="component" value="Unassembled WGS sequence"/>
</dbReference>
<keyword evidence="12" id="KW-1185">Reference proteome</keyword>
<evidence type="ECO:0000256" key="4">
    <source>
        <dbReference type="ARBA" id="ARBA00022452"/>
    </source>
</evidence>
<dbReference type="SUPFAM" id="SSF141729">
    <property type="entry name" value="FimD N-terminal domain-like"/>
    <property type="match status" value="1"/>
</dbReference>
<accession>A0A1H9M8P9</accession>
<dbReference type="GO" id="GO:0009297">
    <property type="term" value="P:pilus assembly"/>
    <property type="evidence" value="ECO:0007669"/>
    <property type="project" value="InterPro"/>
</dbReference>
<dbReference type="InterPro" id="IPR037224">
    <property type="entry name" value="PapC_N_sf"/>
</dbReference>
<dbReference type="Gene3D" id="2.60.40.2070">
    <property type="match status" value="1"/>
</dbReference>
<evidence type="ECO:0000259" key="9">
    <source>
        <dbReference type="Pfam" id="PF13953"/>
    </source>
</evidence>
<evidence type="ECO:0000313" key="12">
    <source>
        <dbReference type="Proteomes" id="UP000242515"/>
    </source>
</evidence>
<keyword evidence="3" id="KW-0813">Transport</keyword>
<dbReference type="InterPro" id="IPR042186">
    <property type="entry name" value="FimD_plug_dom"/>
</dbReference>
<keyword evidence="5" id="KW-0812">Transmembrane</keyword>
<feature type="domain" description="PapC-like C-terminal" evidence="9">
    <location>
        <begin position="772"/>
        <end position="828"/>
    </location>
</feature>
<dbReference type="InterPro" id="IPR043142">
    <property type="entry name" value="PapC-like_C_sf"/>
</dbReference>
<dbReference type="GO" id="GO:0015473">
    <property type="term" value="F:fimbrial usher porin activity"/>
    <property type="evidence" value="ECO:0007669"/>
    <property type="project" value="InterPro"/>
</dbReference>
<evidence type="ECO:0000259" key="10">
    <source>
        <dbReference type="Pfam" id="PF13954"/>
    </source>
</evidence>
<dbReference type="InterPro" id="IPR025949">
    <property type="entry name" value="PapC-like_C"/>
</dbReference>
<reference evidence="12" key="1">
    <citation type="submission" date="2016-10" db="EMBL/GenBank/DDBJ databases">
        <authorList>
            <person name="Varghese N."/>
            <person name="Submissions S."/>
        </authorList>
    </citation>
    <scope>NUCLEOTIDE SEQUENCE [LARGE SCALE GENOMIC DNA]</scope>
    <source>
        <strain evidence="12">8N4</strain>
    </source>
</reference>
<evidence type="ECO:0000256" key="2">
    <source>
        <dbReference type="ARBA" id="ARBA00008064"/>
    </source>
</evidence>
<protein>
    <submittedName>
        <fullName evidence="11">Outer membrane usher protein</fullName>
    </submittedName>
</protein>
<evidence type="ECO:0000313" key="11">
    <source>
        <dbReference type="EMBL" id="SER20078.1"/>
    </source>
</evidence>
<comment type="subcellular location">
    <subcellularLocation>
        <location evidence="1">Cell outer membrane</location>
        <topology evidence="1">Multi-pass membrane protein</topology>
    </subcellularLocation>
</comment>
<dbReference type="Pfam" id="PF13953">
    <property type="entry name" value="PapC_C"/>
    <property type="match status" value="1"/>
</dbReference>
<feature type="domain" description="PapC N-terminal" evidence="10">
    <location>
        <begin position="47"/>
        <end position="184"/>
    </location>
</feature>
<evidence type="ECO:0000256" key="3">
    <source>
        <dbReference type="ARBA" id="ARBA00022448"/>
    </source>
</evidence>
<evidence type="ECO:0000256" key="6">
    <source>
        <dbReference type="ARBA" id="ARBA00022729"/>
    </source>
</evidence>
<dbReference type="AlphaFoldDB" id="A0A1H9M8P9"/>
<organism evidence="11 12">
    <name type="scientific">Rosenbergiella nectarea</name>
    <dbReference type="NCBI Taxonomy" id="988801"/>
    <lineage>
        <taxon>Bacteria</taxon>
        <taxon>Pseudomonadati</taxon>
        <taxon>Pseudomonadota</taxon>
        <taxon>Gammaproteobacteria</taxon>
        <taxon>Enterobacterales</taxon>
        <taxon>Erwiniaceae</taxon>
        <taxon>Rosenbergiella</taxon>
    </lineage>
</organism>
<dbReference type="Gene3D" id="2.60.40.3110">
    <property type="match status" value="1"/>
</dbReference>
<name>A0A1H9M8P9_9GAMM</name>
<dbReference type="STRING" id="988801.SAMN05216522_11411"/>
<evidence type="ECO:0000256" key="8">
    <source>
        <dbReference type="ARBA" id="ARBA00023237"/>
    </source>
</evidence>
<keyword evidence="6" id="KW-0732">Signal</keyword>
<keyword evidence="7" id="KW-0472">Membrane</keyword>
<dbReference type="Gene3D" id="3.10.20.410">
    <property type="match status" value="1"/>
</dbReference>
<dbReference type="InterPro" id="IPR000015">
    <property type="entry name" value="Fimb_usher"/>
</dbReference>
<sequence>MNLTAIKRCRHHTGNITNPVVIAVALFFCCDAKSNPENTLGKIEEMNFNSEFIHGGHIDLSKFRKGNPVAPGVYDVFVKVNGEGRGQNKIRFRQQKGDENAVACVTREQLTLLGIKLLHEKNVSSSCEPIQSWIDQAHSYYNSADFTLSLQVPQVNQTYVPRGYIDPARWQQGITAGFIDYNANVYSQLQNKNNDSDRATASFAFNAGFNFAGWRLRKRFNTGLGSNTHWQNLYGYAAHDITTLKSEGLLGDVNTSGELFDSVGLRGAVLRSDDRMLPDSQNNYAPVITGIAESNAKVTVMQRGVSIYETVVPPGPFVLRDISGLGYGGDLQLVIKEANGRERIQLIPFSSPPLILQKGISHFSVSAGELKDENIKHRPRVVQGTYRYGAFSNWTLYGGVQLSEKYRALGVGNAFNTALGGITFDVIHANSQPLEKSRASGNSYQLQFLRYLSSSQTSLSLAAYRYSSAGYYTLSEANRDKTFSKNSISHTDTDTDYRTRRRLSATVSQRITDRISLDFTGSYYTYWEDRTPSRQYLLRFNHNLGLFSYSLSTTRSRTQSGSEDKQYIFSISMPLGQPTASSQPLFSSLYGTVTHGKGGDTQVQTMASGSQGPQNELSYGIAASMSEDNVSKRTSVLNGNMSYETPLGQYGATATVDSRNNNQFSLSANGSLVAHHGGITAGPVVGEQPFAIIEAEGASGARVNNGYGARIDRWGYAIVPSLTPYRENSVSIGLHDLPDTVDVMENERTVIPRQGAAVLVKMKTSMGTAMILTVKDRSGQFLPIGVDMLSAAGDSQGIIGQGGQAYVRGWEYSRQPLFAQVDGSKLSCTPQSAPLPITGTNMIRMEVICQP</sequence>
<comment type="similarity">
    <text evidence="2">Belongs to the fimbrial export usher family.</text>
</comment>
<dbReference type="EMBL" id="FOGC01000014">
    <property type="protein sequence ID" value="SER20078.1"/>
    <property type="molecule type" value="Genomic_DNA"/>
</dbReference>
<dbReference type="OrthoDB" id="6554712at2"/>
<proteinExistence type="inferred from homology"/>
<keyword evidence="8" id="KW-0998">Cell outer membrane</keyword>
<dbReference type="PANTHER" id="PTHR30451:SF20">
    <property type="entry name" value="FIMBRIAE USHER"/>
    <property type="match status" value="1"/>
</dbReference>
<gene>
    <name evidence="11" type="ORF">SAMN05216522_11411</name>
</gene>
<dbReference type="GO" id="GO:0009279">
    <property type="term" value="C:cell outer membrane"/>
    <property type="evidence" value="ECO:0007669"/>
    <property type="project" value="UniProtKB-SubCell"/>
</dbReference>